<dbReference type="EMBL" id="JBELOE010000270">
    <property type="protein sequence ID" value="MER2493885.1"/>
    <property type="molecule type" value="Genomic_DNA"/>
</dbReference>
<dbReference type="InterPro" id="IPR029044">
    <property type="entry name" value="Nucleotide-diphossugar_trans"/>
</dbReference>
<protein>
    <submittedName>
        <fullName evidence="2">Glycosyltransferase</fullName>
        <ecNumber evidence="2">2.4.-.-</ecNumber>
    </submittedName>
</protein>
<dbReference type="Pfam" id="PF00535">
    <property type="entry name" value="Glycos_transf_2"/>
    <property type="match status" value="1"/>
</dbReference>
<evidence type="ECO:0000259" key="1">
    <source>
        <dbReference type="Pfam" id="PF00535"/>
    </source>
</evidence>
<reference evidence="2 3" key="1">
    <citation type="submission" date="2024-06" db="EMBL/GenBank/DDBJ databases">
        <authorList>
            <person name="Chen R.Y."/>
        </authorList>
    </citation>
    <scope>NUCLEOTIDE SEQUENCE [LARGE SCALE GENOMIC DNA]</scope>
    <source>
        <strain evidence="2 3">D2</strain>
    </source>
</reference>
<evidence type="ECO:0000313" key="2">
    <source>
        <dbReference type="EMBL" id="MER2493885.1"/>
    </source>
</evidence>
<dbReference type="SUPFAM" id="SSF53448">
    <property type="entry name" value="Nucleotide-diphospho-sugar transferases"/>
    <property type="match status" value="1"/>
</dbReference>
<dbReference type="InterPro" id="IPR001173">
    <property type="entry name" value="Glyco_trans_2-like"/>
</dbReference>
<dbReference type="CDD" id="cd00761">
    <property type="entry name" value="Glyco_tranf_GTA_type"/>
    <property type="match status" value="1"/>
</dbReference>
<proteinExistence type="predicted"/>
<dbReference type="EC" id="2.4.-.-" evidence="2"/>
<dbReference type="PANTHER" id="PTHR43179:SF7">
    <property type="entry name" value="RHAMNOSYLTRANSFERASE WBBL"/>
    <property type="match status" value="1"/>
</dbReference>
<dbReference type="Gene3D" id="3.90.550.10">
    <property type="entry name" value="Spore Coat Polysaccharide Biosynthesis Protein SpsA, Chain A"/>
    <property type="match status" value="1"/>
</dbReference>
<accession>A0ABV1RLR7</accession>
<comment type="caution">
    <text evidence="2">The sequence shown here is derived from an EMBL/GenBank/DDBJ whole genome shotgun (WGS) entry which is preliminary data.</text>
</comment>
<dbReference type="RefSeq" id="WP_350402908.1">
    <property type="nucleotide sequence ID" value="NZ_JBELOE010000270.1"/>
</dbReference>
<keyword evidence="2" id="KW-0808">Transferase</keyword>
<feature type="domain" description="Glycosyltransferase 2-like" evidence="1">
    <location>
        <begin position="5"/>
        <end position="129"/>
    </location>
</feature>
<name>A0ABV1RLR7_9ALTE</name>
<keyword evidence="2" id="KW-0328">Glycosyltransferase</keyword>
<organism evidence="2 3">
    <name type="scientific">Catenovulum sediminis</name>
    <dbReference type="NCBI Taxonomy" id="1740262"/>
    <lineage>
        <taxon>Bacteria</taxon>
        <taxon>Pseudomonadati</taxon>
        <taxon>Pseudomonadota</taxon>
        <taxon>Gammaproteobacteria</taxon>
        <taxon>Alteromonadales</taxon>
        <taxon>Alteromonadaceae</taxon>
        <taxon>Catenovulum</taxon>
    </lineage>
</organism>
<sequence length="376" mass="43145">MPKISVVTPYARRIKSIHYMLKGLSQQTMAKQDFEIVIACLEHSDELYHLIKTEFADLNIILVMADISWNVSKARNMALKIASGDYIVLLDADMVVPHDCLEQHHSAHLASKNNKLVLGQMRDYDERKDIEEYSYPSFAHYVENFLAKSACQLDLEADIRWTIDVYIDWALGWTAIMSLPKTAMLENNLFFDEEFIGWGVEDLDWALRVTRANVEIEFSDKIWSIHLPHPRNVAENQRTEYVNFQRLLHKFPESDVEVVVAFGDVAGNQRYLDYLRNAKLLQNNQYTHNCVAEFSSQEGQLALLIGACTDEQGNLDPSQVPAELNPRKPTKTLPLLGIALPYTDKSITQVFYTDLIAKLDNEFQNKISQETKRIST</sequence>
<evidence type="ECO:0000313" key="3">
    <source>
        <dbReference type="Proteomes" id="UP001467690"/>
    </source>
</evidence>
<dbReference type="GO" id="GO:0016757">
    <property type="term" value="F:glycosyltransferase activity"/>
    <property type="evidence" value="ECO:0007669"/>
    <property type="project" value="UniProtKB-KW"/>
</dbReference>
<keyword evidence="3" id="KW-1185">Reference proteome</keyword>
<dbReference type="Proteomes" id="UP001467690">
    <property type="component" value="Unassembled WGS sequence"/>
</dbReference>
<gene>
    <name evidence="2" type="ORF">ABS311_18575</name>
</gene>
<dbReference type="PANTHER" id="PTHR43179">
    <property type="entry name" value="RHAMNOSYLTRANSFERASE WBBL"/>
    <property type="match status" value="1"/>
</dbReference>